<evidence type="ECO:0000256" key="1">
    <source>
        <dbReference type="ARBA" id="ARBA00033738"/>
    </source>
</evidence>
<name>A0ABY6G248_9MICO</name>
<reference evidence="5" key="1">
    <citation type="submission" date="2022-10" db="EMBL/GenBank/DDBJ databases">
        <title>Whole-Genome Sequencing of Brachybacterium huguangmaarense BRM-3, Isolated from Betula schmidtii.</title>
        <authorList>
            <person name="Haam D."/>
        </authorList>
    </citation>
    <scope>NUCLEOTIDE SEQUENCE</scope>
    <source>
        <strain evidence="5">BRM-3</strain>
    </source>
</reference>
<evidence type="ECO:0000313" key="6">
    <source>
        <dbReference type="Proteomes" id="UP001164305"/>
    </source>
</evidence>
<dbReference type="NCBIfam" id="NF041155">
    <property type="entry name" value="encap_f1"/>
    <property type="match status" value="1"/>
</dbReference>
<dbReference type="Proteomes" id="UP001164305">
    <property type="component" value="Chromosome"/>
</dbReference>
<comment type="similarity">
    <text evidence="2">Belongs to the encapsulin family. Family 1 subfamily.</text>
</comment>
<dbReference type="Gene3D" id="3.30.2400.30">
    <property type="match status" value="1"/>
</dbReference>
<dbReference type="EMBL" id="CP107020">
    <property type="protein sequence ID" value="UYG17145.1"/>
    <property type="molecule type" value="Genomic_DNA"/>
</dbReference>
<proteinExistence type="inferred from homology"/>
<dbReference type="PANTHER" id="PTHR37165">
    <property type="entry name" value="PEPTIDASE U56 FAMILY"/>
    <property type="match status" value="1"/>
</dbReference>
<dbReference type="RefSeq" id="WP_263594354.1">
    <property type="nucleotide sequence ID" value="NZ_CP107020.1"/>
</dbReference>
<evidence type="ECO:0000256" key="2">
    <source>
        <dbReference type="ARBA" id="ARBA00033743"/>
    </source>
</evidence>
<evidence type="ECO:0000256" key="3">
    <source>
        <dbReference type="ARBA" id="ARBA00033787"/>
    </source>
</evidence>
<evidence type="ECO:0000313" key="5">
    <source>
        <dbReference type="EMBL" id="UYG17145.1"/>
    </source>
</evidence>
<sequence length="268" mass="29296">MSTNLHRGLAPLSTAAWADLEDEVRRTFERSVAGRRVVDMPDARGAGFSSLSTGRQLAIGGDVEGVRARRREVLPVLELRAPFTVRREEVDAVLRGAVDADWQQAKEAAARIARAEDRVLFYGSADAGLDGIVPASTNPPVVMPADIREFADAVAQATSALRLVGVDGPYVLFLPPAVYTQINETVDHGYPIRDHIQRILRTEGRIVWAPALDRPVLISDRGEDYELCLGQDLAIGYLRHDDETVDLYLEETLTVRVATAEASVVIGD</sequence>
<organism evidence="5 6">
    <name type="scientific">Brachybacterium huguangmaarense</name>
    <dbReference type="NCBI Taxonomy" id="1652028"/>
    <lineage>
        <taxon>Bacteria</taxon>
        <taxon>Bacillati</taxon>
        <taxon>Actinomycetota</taxon>
        <taxon>Actinomycetes</taxon>
        <taxon>Micrococcales</taxon>
        <taxon>Dermabacteraceae</taxon>
        <taxon>Brachybacterium</taxon>
    </lineage>
</organism>
<dbReference type="Pfam" id="PF04454">
    <property type="entry name" value="Linocin_M18"/>
    <property type="match status" value="1"/>
</dbReference>
<dbReference type="InterPro" id="IPR051429">
    <property type="entry name" value="Encapsulin_nc"/>
</dbReference>
<evidence type="ECO:0000256" key="4">
    <source>
        <dbReference type="ARBA" id="ARBA00050023"/>
    </source>
</evidence>
<accession>A0ABY6G248</accession>
<comment type="subcellular location">
    <subcellularLocation>
        <location evidence="1">Encapsulin nanocompartment</location>
    </subcellularLocation>
</comment>
<gene>
    <name evidence="5" type="ORF">BRM3_01535</name>
</gene>
<keyword evidence="3" id="KW-1284">Encapsulin nanocompartment</keyword>
<keyword evidence="6" id="KW-1185">Reference proteome</keyword>
<dbReference type="Gene3D" id="3.30.2320.10">
    <property type="entry name" value="hypothetical protein PF0899 domain"/>
    <property type="match status" value="1"/>
</dbReference>
<dbReference type="PANTHER" id="PTHR37165:SF1">
    <property type="entry name" value="TYPE 1 ENCAPSULIN SHELL PROTEIN"/>
    <property type="match status" value="1"/>
</dbReference>
<protein>
    <recommendedName>
        <fullName evidence="4">Type 1 encapsulin shell protein</fullName>
    </recommendedName>
</protein>
<dbReference type="InterPro" id="IPR007544">
    <property type="entry name" value="ENCAP"/>
</dbReference>
<dbReference type="PIRSF" id="PIRSF019254">
    <property type="entry name" value="CFP29"/>
    <property type="match status" value="1"/>
</dbReference>